<dbReference type="EMBL" id="JAGKQQ010000001">
    <property type="protein sequence ID" value="MBP3959651.1"/>
    <property type="molecule type" value="Genomic_DNA"/>
</dbReference>
<organism evidence="3 4">
    <name type="scientific">Gemmata palustris</name>
    <dbReference type="NCBI Taxonomy" id="2822762"/>
    <lineage>
        <taxon>Bacteria</taxon>
        <taxon>Pseudomonadati</taxon>
        <taxon>Planctomycetota</taxon>
        <taxon>Planctomycetia</taxon>
        <taxon>Gemmatales</taxon>
        <taxon>Gemmataceae</taxon>
        <taxon>Gemmata</taxon>
    </lineage>
</organism>
<dbReference type="PRINTS" id="PR00313">
    <property type="entry name" value="CABNDNGRPT"/>
</dbReference>
<reference evidence="3 4" key="1">
    <citation type="submission" date="2021-04" db="EMBL/GenBank/DDBJ databases">
        <authorList>
            <person name="Ivanova A."/>
        </authorList>
    </citation>
    <scope>NUCLEOTIDE SEQUENCE [LARGE SCALE GENOMIC DNA]</scope>
    <source>
        <strain evidence="3 4">G18</strain>
    </source>
</reference>
<dbReference type="InterPro" id="IPR011049">
    <property type="entry name" value="Serralysin-like_metalloprot_C"/>
</dbReference>
<sequence length="949" mass="94977">MLRALFQAMLRGARRRAARTNTRTVSLTSRFTPGLEALDAREVPAVVATFSAGTLSVFGDNLDNTITVSRNAAGTILVNGGAVAVQGGTPTVANTALIQVFGQGGNDTITLNEANGALPRANLFGGAGNDVLTGGSGNDQLFGQDGNDTLLGKGGADFLFGGAGNDTLTGGDADDQVFGEAGDDRMIWNPGDDTDLNEGGAGTDTVEVNGGNGDEQFTTTANGTRVRFDRVNPAPFSIDIGTSEKLVVNMNGGNDRFSTTGNLAALIQITVDGGTGNDTILGSNGNDQLRGGDGDDFIDGNQGNDVALMGAGNDVFQWDPGDGNDTIEGQDGTDKMVFNGANINEIFDISANGGRVRFTRNIANIVMDLNDVEAIDLNALGGADTVTVNNLAGTDLKTVNINLAGTINGAAGDAAADTVTVNGTNGNDIIDVFGAGTSASVVGLAATVNITNSEGANDALVVNALGGNDGVTASTVPAGVVKLTIDGGAGDDTLLGSRGDDVIRGGDGNDFVLGGQGNDVAFLGAGNDVFQWNPGDGSDTVEGQGGNDKMLFFGANIAENINIVANGGRVLFTRDVANITMDLDDVENIEFRALGGADNVVVGDLSGTDLTRVDVDLRGPAGGGDGAADTVTVNGTQGADAFGAAGDTGGVNVFGLHTTVNIFFQDPASDRLVLNGQGGDDVINATSLRANSIQLTVNGGLGNDLLIGSDGDDLINGGDGNDTALMGAGNDTFVWNPGDDNDTIEGQAGTDKMVFNGANIAEAIDISANGGRVRFSRNVANVVMDLNDVEAIDFNALGGADQITVGDLSGTDVTEVNLNLAGTLNGGAGDGAADTVIVNGTNGDDAIVVFGTGTGAQVLGLAATVNIIGAEPANDRLVVNALAGNDVVEASGLTGSAIQFTGNGGDGDDVLIGGDGNDTLLGGAGDDVLIGGPGADILDGGTGDNVLIN</sequence>
<proteinExistence type="predicted"/>
<dbReference type="PANTHER" id="PTHR38340:SF1">
    <property type="entry name" value="S-LAYER PROTEIN"/>
    <property type="match status" value="1"/>
</dbReference>
<evidence type="ECO:0000313" key="4">
    <source>
        <dbReference type="Proteomes" id="UP000676565"/>
    </source>
</evidence>
<comment type="caution">
    <text evidence="3">The sequence shown here is derived from an EMBL/GenBank/DDBJ whole genome shotgun (WGS) entry which is preliminary data.</text>
</comment>
<evidence type="ECO:0000313" key="3">
    <source>
        <dbReference type="EMBL" id="MBP3959651.1"/>
    </source>
</evidence>
<dbReference type="InterPro" id="IPR050557">
    <property type="entry name" value="RTX_toxin/Mannuronan_C5-epim"/>
</dbReference>
<dbReference type="PANTHER" id="PTHR38340">
    <property type="entry name" value="S-LAYER PROTEIN"/>
    <property type="match status" value="1"/>
</dbReference>
<evidence type="ECO:0000256" key="2">
    <source>
        <dbReference type="ARBA" id="ARBA00022525"/>
    </source>
</evidence>
<protein>
    <recommendedName>
        <fullName evidence="5">Calcium-binding protein</fullName>
    </recommendedName>
</protein>
<comment type="subcellular location">
    <subcellularLocation>
        <location evidence="1">Secreted</location>
    </subcellularLocation>
</comment>
<evidence type="ECO:0008006" key="5">
    <source>
        <dbReference type="Google" id="ProtNLM"/>
    </source>
</evidence>
<keyword evidence="4" id="KW-1185">Reference proteome</keyword>
<dbReference type="Pfam" id="PF00353">
    <property type="entry name" value="HemolysinCabind"/>
    <property type="match status" value="9"/>
</dbReference>
<dbReference type="InterPro" id="IPR018511">
    <property type="entry name" value="Hemolysin-typ_Ca-bd_CS"/>
</dbReference>
<accession>A0ABS5C113</accession>
<dbReference type="Gene3D" id="2.150.10.10">
    <property type="entry name" value="Serralysin-like metalloprotease, C-terminal"/>
    <property type="match status" value="5"/>
</dbReference>
<dbReference type="SUPFAM" id="SSF51120">
    <property type="entry name" value="beta-Roll"/>
    <property type="match status" value="5"/>
</dbReference>
<dbReference type="RefSeq" id="WP_210660375.1">
    <property type="nucleotide sequence ID" value="NZ_JAGKQQ010000001.1"/>
</dbReference>
<dbReference type="InterPro" id="IPR001343">
    <property type="entry name" value="Hemolysn_Ca-bd"/>
</dbReference>
<gene>
    <name evidence="3" type="ORF">J8F10_30770</name>
</gene>
<name>A0ABS5C113_9BACT</name>
<keyword evidence="2" id="KW-0964">Secreted</keyword>
<evidence type="ECO:0000256" key="1">
    <source>
        <dbReference type="ARBA" id="ARBA00004613"/>
    </source>
</evidence>
<dbReference type="Proteomes" id="UP000676565">
    <property type="component" value="Unassembled WGS sequence"/>
</dbReference>
<dbReference type="PROSITE" id="PS00330">
    <property type="entry name" value="HEMOLYSIN_CALCIUM"/>
    <property type="match status" value="7"/>
</dbReference>